<evidence type="ECO:0000256" key="6">
    <source>
        <dbReference type="ARBA" id="ARBA00022723"/>
    </source>
</evidence>
<evidence type="ECO:0000256" key="19">
    <source>
        <dbReference type="PIRSR" id="PIRSR026389-2"/>
    </source>
</evidence>
<keyword evidence="15 18" id="KW-0472">Membrane</keyword>
<name>A0AAV7E0N9_ARIFI</name>
<dbReference type="GO" id="GO:0046872">
    <property type="term" value="F:metal ion binding"/>
    <property type="evidence" value="ECO:0007669"/>
    <property type="project" value="UniProtKB-UniRule"/>
</dbReference>
<dbReference type="FunFam" id="3.40.50.2300:FF:000240">
    <property type="entry name" value="Ethylene receptor"/>
    <property type="match status" value="1"/>
</dbReference>
<dbReference type="InterPro" id="IPR029016">
    <property type="entry name" value="GAF-like_dom_sf"/>
</dbReference>
<feature type="disulfide bond" description="Interchain" evidence="20">
    <location>
        <position position="30"/>
    </location>
</feature>
<keyword evidence="12 23" id="KW-1133">Transmembrane helix</keyword>
<evidence type="ECO:0000256" key="4">
    <source>
        <dbReference type="ARBA" id="ARBA00022679"/>
    </source>
</evidence>
<feature type="transmembrane region" description="Helical" evidence="23">
    <location>
        <begin position="111"/>
        <end position="136"/>
    </location>
</feature>
<evidence type="ECO:0000256" key="15">
    <source>
        <dbReference type="ARBA" id="ARBA00023136"/>
    </source>
</evidence>
<keyword evidence="4 18" id="KW-0808">Transferase</keyword>
<gene>
    <name evidence="26" type="ORF">H6P81_017300</name>
</gene>
<comment type="subcellular location">
    <subcellularLocation>
        <location evidence="1">Endoplasmic reticulum membrane</location>
        <topology evidence="1">Multi-pass membrane protein</topology>
    </subcellularLocation>
</comment>
<reference evidence="26 27" key="1">
    <citation type="submission" date="2021-07" db="EMBL/GenBank/DDBJ databases">
        <title>The Aristolochia fimbriata genome: insights into angiosperm evolution, floral development and chemical biosynthesis.</title>
        <authorList>
            <person name="Jiao Y."/>
        </authorList>
    </citation>
    <scope>NUCLEOTIDE SEQUENCE [LARGE SCALE GENOMIC DNA]</scope>
    <source>
        <strain evidence="26">IBCAS-2021</strain>
        <tissue evidence="26">Leaf</tissue>
    </source>
</reference>
<protein>
    <recommendedName>
        <fullName evidence="18">Ethylene receptor</fullName>
    </recommendedName>
</protein>
<dbReference type="SUPFAM" id="SSF52172">
    <property type="entry name" value="CheY-like"/>
    <property type="match status" value="1"/>
</dbReference>
<dbReference type="GO" id="GO:0000155">
    <property type="term" value="F:phosphorelay sensor kinase activity"/>
    <property type="evidence" value="ECO:0007669"/>
    <property type="project" value="InterPro"/>
</dbReference>
<feature type="cross-link" description="Glycyl lysine isopeptide (Lys-Gly) (interchain with G-Cter in ubiquitin)" evidence="21">
    <location>
        <position position="731"/>
    </location>
</feature>
<keyword evidence="7 18" id="KW-0547">Nucleotide-binding</keyword>
<evidence type="ECO:0000256" key="1">
    <source>
        <dbReference type="ARBA" id="ARBA00004477"/>
    </source>
</evidence>
<evidence type="ECO:0000259" key="25">
    <source>
        <dbReference type="PROSITE" id="PS50110"/>
    </source>
</evidence>
<dbReference type="Gene3D" id="3.30.450.40">
    <property type="match status" value="1"/>
</dbReference>
<keyword evidence="11 18" id="KW-0067">ATP-binding</keyword>
<keyword evidence="13 18" id="KW-0186">Copper</keyword>
<dbReference type="InterPro" id="IPR001789">
    <property type="entry name" value="Sig_transdc_resp-reg_receiver"/>
</dbReference>
<organism evidence="26 27">
    <name type="scientific">Aristolochia fimbriata</name>
    <name type="common">White veined hardy Dutchman's pipe vine</name>
    <dbReference type="NCBI Taxonomy" id="158543"/>
    <lineage>
        <taxon>Eukaryota</taxon>
        <taxon>Viridiplantae</taxon>
        <taxon>Streptophyta</taxon>
        <taxon>Embryophyta</taxon>
        <taxon>Tracheophyta</taxon>
        <taxon>Spermatophyta</taxon>
        <taxon>Magnoliopsida</taxon>
        <taxon>Magnoliidae</taxon>
        <taxon>Piperales</taxon>
        <taxon>Aristolochiaceae</taxon>
        <taxon>Aristolochia</taxon>
    </lineage>
</organism>
<evidence type="ECO:0000256" key="17">
    <source>
        <dbReference type="ARBA" id="ARBA00023170"/>
    </source>
</evidence>
<feature type="binding site" evidence="19">
    <location>
        <position position="92"/>
    </location>
    <ligand>
        <name>Cu cation</name>
        <dbReference type="ChEBI" id="CHEBI:23378"/>
    </ligand>
</feature>
<evidence type="ECO:0000256" key="16">
    <source>
        <dbReference type="ARBA" id="ARBA00023157"/>
    </source>
</evidence>
<proteinExistence type="inferred from homology"/>
<feature type="binding site" evidence="19">
    <location>
        <position position="88"/>
    </location>
    <ligand>
        <name>Cu cation</name>
        <dbReference type="ChEBI" id="CHEBI:23378"/>
    </ligand>
</feature>
<keyword evidence="8 18" id="KW-0936">Ethylene signaling pathway</keyword>
<comment type="similarity">
    <text evidence="2 18">Belongs to the ethylene receptor family.</text>
</comment>
<feature type="signal peptide" evidence="24">
    <location>
        <begin position="1"/>
        <end position="20"/>
    </location>
</feature>
<keyword evidence="9 18" id="KW-0418">Kinase</keyword>
<dbReference type="GO" id="GO:0005524">
    <property type="term" value="F:ATP binding"/>
    <property type="evidence" value="ECO:0007669"/>
    <property type="project" value="UniProtKB-UniRule"/>
</dbReference>
<keyword evidence="10 18" id="KW-0256">Endoplasmic reticulum</keyword>
<dbReference type="PANTHER" id="PTHR24423">
    <property type="entry name" value="TWO-COMPONENT SENSOR HISTIDINE KINASE"/>
    <property type="match status" value="1"/>
</dbReference>
<evidence type="ECO:0000256" key="13">
    <source>
        <dbReference type="ARBA" id="ARBA00023008"/>
    </source>
</evidence>
<comment type="function">
    <text evidence="18">May act early in the ethylene signal transduction pathway, possibly as an ethylene receptor, or as a regulator of the pathway.</text>
</comment>
<dbReference type="GO" id="GO:0038199">
    <property type="term" value="F:ethylene receptor activity"/>
    <property type="evidence" value="ECO:0007669"/>
    <property type="project" value="UniProtKB-UniRule"/>
</dbReference>
<dbReference type="PROSITE" id="PS50110">
    <property type="entry name" value="RESPONSE_REGULATORY"/>
    <property type="match status" value="1"/>
</dbReference>
<dbReference type="GO" id="GO:0010105">
    <property type="term" value="P:negative regulation of ethylene-activated signaling pathway"/>
    <property type="evidence" value="ECO:0007669"/>
    <property type="project" value="UniProtKB-ARBA"/>
</dbReference>
<dbReference type="PANTHER" id="PTHR24423:SF633">
    <property type="entry name" value="ETHYLENE RECEPTOR 2"/>
    <property type="match status" value="1"/>
</dbReference>
<dbReference type="InterPro" id="IPR014525">
    <property type="entry name" value="ETR"/>
</dbReference>
<keyword evidence="27" id="KW-1185">Reference proteome</keyword>
<keyword evidence="24" id="KW-0732">Signal</keyword>
<comment type="cofactor">
    <cofactor evidence="19">
        <name>Cu cation</name>
        <dbReference type="ChEBI" id="CHEBI:23378"/>
    </cofactor>
    <text evidence="19">Binds 1 copper ion per dimer.</text>
</comment>
<keyword evidence="5 23" id="KW-0812">Transmembrane</keyword>
<evidence type="ECO:0000256" key="10">
    <source>
        <dbReference type="ARBA" id="ARBA00022824"/>
    </source>
</evidence>
<dbReference type="Gene3D" id="3.40.50.2300">
    <property type="match status" value="1"/>
</dbReference>
<dbReference type="InterPro" id="IPR003018">
    <property type="entry name" value="GAF"/>
</dbReference>
<accession>A0AAV7E0N9</accession>
<evidence type="ECO:0000256" key="23">
    <source>
        <dbReference type="SAM" id="Phobius"/>
    </source>
</evidence>
<evidence type="ECO:0000256" key="7">
    <source>
        <dbReference type="ARBA" id="ARBA00022741"/>
    </source>
</evidence>
<dbReference type="PIRSF" id="PIRSF026389">
    <property type="entry name" value="Ethyln_sen_HK"/>
    <property type="match status" value="1"/>
</dbReference>
<dbReference type="Gene3D" id="1.10.287.130">
    <property type="match status" value="1"/>
</dbReference>
<evidence type="ECO:0000256" key="9">
    <source>
        <dbReference type="ARBA" id="ARBA00022777"/>
    </source>
</evidence>
<dbReference type="Proteomes" id="UP000825729">
    <property type="component" value="Unassembled WGS sequence"/>
</dbReference>
<dbReference type="InterPro" id="IPR003661">
    <property type="entry name" value="HisK_dim/P_dom"/>
</dbReference>
<evidence type="ECO:0000256" key="8">
    <source>
        <dbReference type="ARBA" id="ARBA00022745"/>
    </source>
</evidence>
<comment type="caution">
    <text evidence="26">The sequence shown here is derived from an EMBL/GenBank/DDBJ whole genome shotgun (WGS) entry which is preliminary data.</text>
</comment>
<dbReference type="GO" id="GO:0051740">
    <property type="term" value="F:ethylene binding"/>
    <property type="evidence" value="ECO:0007669"/>
    <property type="project" value="UniProtKB-UniRule"/>
</dbReference>
<dbReference type="Gene3D" id="3.30.565.10">
    <property type="entry name" value="Histidine kinase-like ATPase, C-terminal domain"/>
    <property type="match status" value="1"/>
</dbReference>
<sequence length="750" mass="84493">MFRALVHGLLILSFALSVSALEVEFPHCNCDDEGLWTLENIFKCQKVSDLLIALAYFSIPIELVYFVSCSSLPFKWVLGQFIAFIVLCGLTHLFTAWIYEPHSFQLMLALTVFKFLTALVSCATSITLLTMIPLLLRVKVRELFLKLKTRELDREVGMMKKQKEASWHVRMLTHEIRKSLDKHTILYTTLVELSRTLALKNCAVWMENEDHSRMILTHELKPRNSVSSYNLSIADPDVLEIKGSKGVKILRPDSALALASSDETLDPNSVAAIRMPMLKVKNFKGGTPEIMPEHYAILVLVLPGVDQRVWSQQAMEIVEVVADQVAVALSHAAVLEDSQIMREKLAEQNRMLQHARRNVMMASQAKNSFQKVMSQGMRRPMHSILGLLSMLQQENMGADQRVIIDTMAKTSNVISTLINDVMDTVDRGRLSLDVRFFRLHSTIKEAGSLARCMCVCKGFGFEIDVDNRIPDRVIGDEKRIFQVILHMVGNLLNRADGGLVIFRVVVENSSDVMKDNRYFQWRGMSSDGNIYIRFEIGIHNAATEELVSVDRHSGRLWSRSLEEDLSFEVCKKLVQMMQGIIWVTPNPEGLLDTIIVRLRFQLQPPAPIQESTGSSEKLCLSNSLFKGLKVLVSDDDDVNRAVTKKLLEKLGCQVSAVSSGIECLSALGVGNYFQVVLLDLQMPEMDGFDVAMKIRKYRSGPWPLIVALTASADEGVWDKCLHTGMNGLIRKPVLLQRLSEELRRVLQQAG</sequence>
<dbReference type="GO" id="GO:0005789">
    <property type="term" value="C:endoplasmic reticulum membrane"/>
    <property type="evidence" value="ECO:0007669"/>
    <property type="project" value="UniProtKB-SubCell"/>
</dbReference>
<evidence type="ECO:0000256" key="18">
    <source>
        <dbReference type="PIRNR" id="PIRNR026389"/>
    </source>
</evidence>
<evidence type="ECO:0000256" key="12">
    <source>
        <dbReference type="ARBA" id="ARBA00022989"/>
    </source>
</evidence>
<evidence type="ECO:0000313" key="27">
    <source>
        <dbReference type="Proteomes" id="UP000825729"/>
    </source>
</evidence>
<keyword evidence="14 18" id="KW-0902">Two-component regulatory system</keyword>
<feature type="chain" id="PRO_5043978317" description="Ethylene receptor" evidence="24">
    <location>
        <begin position="21"/>
        <end position="750"/>
    </location>
</feature>
<dbReference type="InterPro" id="IPR036097">
    <property type="entry name" value="HisK_dim/P_sf"/>
</dbReference>
<feature type="transmembrane region" description="Helical" evidence="23">
    <location>
        <begin position="50"/>
        <end position="69"/>
    </location>
</feature>
<dbReference type="SMART" id="SM00448">
    <property type="entry name" value="REC"/>
    <property type="match status" value="1"/>
</dbReference>
<dbReference type="SMART" id="SM00065">
    <property type="entry name" value="GAF"/>
    <property type="match status" value="1"/>
</dbReference>
<evidence type="ECO:0000256" key="21">
    <source>
        <dbReference type="PIRSR" id="PIRSR026389-4"/>
    </source>
</evidence>
<keyword evidence="16 20" id="KW-1015">Disulfide bond</keyword>
<dbReference type="SMART" id="SM00388">
    <property type="entry name" value="HisKA"/>
    <property type="match status" value="1"/>
</dbReference>
<dbReference type="SUPFAM" id="SSF47384">
    <property type="entry name" value="Homodimeric domain of signal transducing histidine kinase"/>
    <property type="match status" value="1"/>
</dbReference>
<evidence type="ECO:0000256" key="11">
    <source>
        <dbReference type="ARBA" id="ARBA00022840"/>
    </source>
</evidence>
<feature type="domain" description="Response regulatory" evidence="25">
    <location>
        <begin position="629"/>
        <end position="746"/>
    </location>
</feature>
<dbReference type="InterPro" id="IPR036890">
    <property type="entry name" value="HATPase_C_sf"/>
</dbReference>
<feature type="transmembrane region" description="Helical" evidence="23">
    <location>
        <begin position="81"/>
        <end position="99"/>
    </location>
</feature>
<dbReference type="CDD" id="cd00082">
    <property type="entry name" value="HisKA"/>
    <property type="match status" value="1"/>
</dbReference>
<dbReference type="Pfam" id="PF00072">
    <property type="entry name" value="Response_reg"/>
    <property type="match status" value="1"/>
</dbReference>
<evidence type="ECO:0000256" key="3">
    <source>
        <dbReference type="ARBA" id="ARBA00022553"/>
    </source>
</evidence>
<dbReference type="Pfam" id="PF00512">
    <property type="entry name" value="HisKA"/>
    <property type="match status" value="1"/>
</dbReference>
<feature type="disulfide bond" description="Interchain" evidence="20">
    <location>
        <position position="28"/>
    </location>
</feature>
<feature type="modified residue" description="4-aspartylphosphate" evidence="22">
    <location>
        <position position="679"/>
    </location>
</feature>
<evidence type="ECO:0000256" key="22">
    <source>
        <dbReference type="PROSITE-ProRule" id="PRU00169"/>
    </source>
</evidence>
<dbReference type="GO" id="GO:0004674">
    <property type="term" value="F:protein serine/threonine kinase activity"/>
    <property type="evidence" value="ECO:0007669"/>
    <property type="project" value="UniProtKB-ARBA"/>
</dbReference>
<evidence type="ECO:0000256" key="2">
    <source>
        <dbReference type="ARBA" id="ARBA00009842"/>
    </source>
</evidence>
<dbReference type="CDD" id="cd16938">
    <property type="entry name" value="HATPase_ETR2_ERS2-EIN4-like"/>
    <property type="match status" value="1"/>
</dbReference>
<keyword evidence="3 22" id="KW-0597">Phosphoprotein</keyword>
<evidence type="ECO:0000256" key="20">
    <source>
        <dbReference type="PIRSR" id="PIRSR026389-3"/>
    </source>
</evidence>
<dbReference type="InterPro" id="IPR058544">
    <property type="entry name" value="ETR1_N"/>
</dbReference>
<dbReference type="AlphaFoldDB" id="A0AAV7E0N9"/>
<keyword evidence="17 18" id="KW-0675">Receptor</keyword>
<evidence type="ECO:0000313" key="26">
    <source>
        <dbReference type="EMBL" id="KAG9441446.1"/>
    </source>
</evidence>
<dbReference type="InterPro" id="IPR011006">
    <property type="entry name" value="CheY-like_superfamily"/>
</dbReference>
<dbReference type="CDD" id="cd19933">
    <property type="entry name" value="REC_ETR-like"/>
    <property type="match status" value="1"/>
</dbReference>
<keyword evidence="6 18" id="KW-0479">Metal-binding</keyword>
<dbReference type="FunFam" id="1.10.287.130:FF:000087">
    <property type="entry name" value="Ethylene receptor 4"/>
    <property type="match status" value="1"/>
</dbReference>
<dbReference type="SUPFAM" id="SSF55874">
    <property type="entry name" value="ATPase domain of HSP90 chaperone/DNA topoisomerase II/histidine kinase"/>
    <property type="match status" value="1"/>
</dbReference>
<evidence type="ECO:0000256" key="14">
    <source>
        <dbReference type="ARBA" id="ARBA00023012"/>
    </source>
</evidence>
<dbReference type="SUPFAM" id="SSF55781">
    <property type="entry name" value="GAF domain-like"/>
    <property type="match status" value="1"/>
</dbReference>
<evidence type="ECO:0000256" key="24">
    <source>
        <dbReference type="SAM" id="SignalP"/>
    </source>
</evidence>
<dbReference type="Pfam" id="PF25487">
    <property type="entry name" value="ETR1_N"/>
    <property type="match status" value="1"/>
</dbReference>
<evidence type="ECO:0000256" key="5">
    <source>
        <dbReference type="ARBA" id="ARBA00022692"/>
    </source>
</evidence>
<dbReference type="EMBL" id="JAINDJ010000007">
    <property type="protein sequence ID" value="KAG9441446.1"/>
    <property type="molecule type" value="Genomic_DNA"/>
</dbReference>
<dbReference type="Pfam" id="PF01590">
    <property type="entry name" value="GAF"/>
    <property type="match status" value="1"/>
</dbReference>